<dbReference type="InterPro" id="IPR042070">
    <property type="entry name" value="PucR_C-HTH_sf"/>
</dbReference>
<evidence type="ECO:0000313" key="4">
    <source>
        <dbReference type="Proteomes" id="UP000001916"/>
    </source>
</evidence>
<dbReference type="AlphaFoldDB" id="D7BBG5"/>
<dbReference type="PANTHER" id="PTHR33744">
    <property type="entry name" value="CARBOHYDRATE DIACID REGULATOR"/>
    <property type="match status" value="1"/>
</dbReference>
<dbReference type="Gene3D" id="1.10.10.2840">
    <property type="entry name" value="PucR C-terminal helix-turn-helix domain"/>
    <property type="match status" value="1"/>
</dbReference>
<dbReference type="PANTHER" id="PTHR33744:SF17">
    <property type="entry name" value="CONSERVED PROTEIN"/>
    <property type="match status" value="1"/>
</dbReference>
<dbReference type="Pfam" id="PF13556">
    <property type="entry name" value="HTH_30"/>
    <property type="match status" value="1"/>
</dbReference>
<proteinExistence type="predicted"/>
<dbReference type="Proteomes" id="UP000001916">
    <property type="component" value="Chromosome"/>
</dbReference>
<accession>D7BBG5</accession>
<gene>
    <name evidence="3" type="ordered locus">Mesil_2578</name>
</gene>
<dbReference type="KEGG" id="msv:Mesil_2578"/>
<evidence type="ECO:0000259" key="2">
    <source>
        <dbReference type="Pfam" id="PF14361"/>
    </source>
</evidence>
<dbReference type="STRING" id="526227.Mesil_2578"/>
<name>D7BBG5_ALLS1</name>
<feature type="domain" description="RsbT co-antagonist protein RsbRD N-terminal" evidence="2">
    <location>
        <begin position="2"/>
        <end position="117"/>
    </location>
</feature>
<organism evidence="3 4">
    <name type="scientific">Allomeiothermus silvanus (strain ATCC 700542 / DSM 9946 / NBRC 106475 / NCIMB 13440 / VI-R2)</name>
    <name type="common">Thermus silvanus</name>
    <dbReference type="NCBI Taxonomy" id="526227"/>
    <lineage>
        <taxon>Bacteria</taxon>
        <taxon>Thermotogati</taxon>
        <taxon>Deinococcota</taxon>
        <taxon>Deinococci</taxon>
        <taxon>Thermales</taxon>
        <taxon>Thermaceae</taxon>
        <taxon>Allomeiothermus</taxon>
    </lineage>
</organism>
<keyword evidence="4" id="KW-1185">Reference proteome</keyword>
<dbReference type="InterPro" id="IPR025751">
    <property type="entry name" value="RsbRD_N_dom"/>
</dbReference>
<sequence length="326" mass="36385">MAHRYAQEIPDYSRLDDLLLFKDVAVVSFECLRGLRHYAQGEGLPRGELEGLAMAAGQRRREQRISLSALLRAYRLWGKQTLVVLSQEAPAALPRLALGVAELVDLASEVSSQAYSQPSCEPLLQGRVVGVAIPREYPAAGAVLPRYLAALGQSSHWRQDHKGFYLYWPGALEDVLPQAQRLAQEAQAVVLLQQGKGERLGSLHEDLEEAIRLVRLSKMRPGAYETRVLWPLALVLDSPKGQERLLGLLAPLEGHPELAATVQEYLEARLSPKRVAHRLGVHINTVFYRLRRVEELTGCDLGRLEDLTLLQLAFRLEEAMRRPSSG</sequence>
<reference evidence="3 4" key="1">
    <citation type="journal article" date="2010" name="Stand. Genomic Sci.">
        <title>Complete genome sequence of Meiothermus silvanus type strain (VI-R2).</title>
        <authorList>
            <person name="Sikorski J."/>
            <person name="Tindall B.J."/>
            <person name="Lowry S."/>
            <person name="Lucas S."/>
            <person name="Nolan M."/>
            <person name="Copeland A."/>
            <person name="Glavina Del Rio T."/>
            <person name="Tice H."/>
            <person name="Cheng J.F."/>
            <person name="Han C."/>
            <person name="Pitluck S."/>
            <person name="Liolios K."/>
            <person name="Ivanova N."/>
            <person name="Mavromatis K."/>
            <person name="Mikhailova N."/>
            <person name="Pati A."/>
            <person name="Goodwin L."/>
            <person name="Chen A."/>
            <person name="Palaniappan K."/>
            <person name="Land M."/>
            <person name="Hauser L."/>
            <person name="Chang Y.J."/>
            <person name="Jeffries C.D."/>
            <person name="Rohde M."/>
            <person name="Goker M."/>
            <person name="Woyke T."/>
            <person name="Bristow J."/>
            <person name="Eisen J.A."/>
            <person name="Markowitz V."/>
            <person name="Hugenholtz P."/>
            <person name="Kyrpides N.C."/>
            <person name="Klenk H.P."/>
            <person name="Lapidus A."/>
        </authorList>
    </citation>
    <scope>NUCLEOTIDE SEQUENCE [LARGE SCALE GENOMIC DNA]</scope>
    <source>
        <strain evidence="4">ATCC 700542 / DSM 9946 / VI-R2</strain>
    </source>
</reference>
<protein>
    <submittedName>
        <fullName evidence="3">Transcriptional regulator, CdaR</fullName>
    </submittedName>
</protein>
<dbReference type="eggNOG" id="COG3835">
    <property type="taxonomic scope" value="Bacteria"/>
</dbReference>
<dbReference type="HOGENOM" id="CLU_852068_0_0_0"/>
<evidence type="ECO:0000259" key="1">
    <source>
        <dbReference type="Pfam" id="PF13556"/>
    </source>
</evidence>
<dbReference type="InterPro" id="IPR051448">
    <property type="entry name" value="CdaR-like_regulators"/>
</dbReference>
<dbReference type="EMBL" id="CP002042">
    <property type="protein sequence ID" value="ADH64427.1"/>
    <property type="molecule type" value="Genomic_DNA"/>
</dbReference>
<dbReference type="InterPro" id="IPR025736">
    <property type="entry name" value="PucR_C-HTH_dom"/>
</dbReference>
<dbReference type="Pfam" id="PF14361">
    <property type="entry name" value="RsbRD_N"/>
    <property type="match status" value="1"/>
</dbReference>
<feature type="domain" description="PucR C-terminal helix-turn-helix" evidence="1">
    <location>
        <begin position="258"/>
        <end position="316"/>
    </location>
</feature>
<evidence type="ECO:0000313" key="3">
    <source>
        <dbReference type="EMBL" id="ADH64427.1"/>
    </source>
</evidence>